<feature type="domain" description="Semialdehyde dehydrogenase NAD-binding" evidence="14">
    <location>
        <begin position="349"/>
        <end position="454"/>
    </location>
</feature>
<dbReference type="UniPathway" id="UPA00050">
    <property type="reaction ID" value="UER00463"/>
</dbReference>
<comment type="catalytic activity">
    <reaction evidence="10">
        <text>L-aspartate 4-semialdehyde + phosphate + NADP(+) = 4-phospho-L-aspartate + NADPH + H(+)</text>
        <dbReference type="Rhea" id="RHEA:24284"/>
        <dbReference type="ChEBI" id="CHEBI:15378"/>
        <dbReference type="ChEBI" id="CHEBI:43474"/>
        <dbReference type="ChEBI" id="CHEBI:57535"/>
        <dbReference type="ChEBI" id="CHEBI:57783"/>
        <dbReference type="ChEBI" id="CHEBI:58349"/>
        <dbReference type="ChEBI" id="CHEBI:537519"/>
        <dbReference type="EC" id="1.2.1.11"/>
    </reaction>
    <physiologicalReaction direction="right-to-left" evidence="10">
        <dbReference type="Rhea" id="RHEA:24286"/>
    </physiologicalReaction>
</comment>
<evidence type="ECO:0000256" key="13">
    <source>
        <dbReference type="SAM" id="MobiDB-lite"/>
    </source>
</evidence>
<accession>A0A1Q5QCB7</accession>
<gene>
    <name evidence="15" type="ORF">UA08_01772</name>
</gene>
<dbReference type="InterPro" id="IPR000319">
    <property type="entry name" value="Asp-semialdehyde_DH_CS"/>
</dbReference>
<protein>
    <recommendedName>
        <fullName evidence="12">Aspartate-semialdehyde dehydrogenase</fullName>
        <ecNumber evidence="4">1.2.1.11</ecNumber>
    </recommendedName>
</protein>
<comment type="pathway">
    <text evidence="2">Amino-acid biosynthesis; L-threonine biosynthesis; L-threonine from L-aspartate: step 2/5.</text>
</comment>
<comment type="similarity">
    <text evidence="3">Belongs to the aspartate-semialdehyde dehydrogenase family.</text>
</comment>
<dbReference type="SMART" id="SM00859">
    <property type="entry name" value="Semialdhyde_dh"/>
    <property type="match status" value="1"/>
</dbReference>
<dbReference type="PANTHER" id="PTHR46718">
    <property type="entry name" value="ASPARTATE-SEMIALDEHYDE DEHYDROGENASE"/>
    <property type="match status" value="1"/>
</dbReference>
<dbReference type="Gene3D" id="3.40.50.720">
    <property type="entry name" value="NAD(P)-binding Rossmann-like Domain"/>
    <property type="match status" value="1"/>
</dbReference>
<dbReference type="UniPathway" id="UPA00034">
    <property type="reaction ID" value="UER00016"/>
</dbReference>
<dbReference type="RefSeq" id="XP_020123530.1">
    <property type="nucleotide sequence ID" value="XM_020261473.1"/>
</dbReference>
<dbReference type="Gene3D" id="3.30.360.10">
    <property type="entry name" value="Dihydrodipicolinate Reductase, domain 2"/>
    <property type="match status" value="1"/>
</dbReference>
<dbReference type="UniPathway" id="UPA00051">
    <property type="reaction ID" value="UER00464"/>
</dbReference>
<dbReference type="NCBIfam" id="NF006416">
    <property type="entry name" value="PRK08664.1"/>
    <property type="match status" value="1"/>
</dbReference>
<dbReference type="EC" id="1.2.1.11" evidence="4"/>
<dbReference type="GO" id="GO:0004073">
    <property type="term" value="F:aspartate-semialdehyde dehydrogenase activity"/>
    <property type="evidence" value="ECO:0007669"/>
    <property type="project" value="UniProtKB-EC"/>
</dbReference>
<evidence type="ECO:0000259" key="14">
    <source>
        <dbReference type="SMART" id="SM00859"/>
    </source>
</evidence>
<dbReference type="InterPro" id="IPR005676">
    <property type="entry name" value="Asp_semi-ald_DH_pep-lack"/>
</dbReference>
<dbReference type="Proteomes" id="UP000214365">
    <property type="component" value="Unassembled WGS sequence"/>
</dbReference>
<dbReference type="InterPro" id="IPR000534">
    <property type="entry name" value="Semialdehyde_DH_NAD-bd"/>
</dbReference>
<evidence type="ECO:0000256" key="6">
    <source>
        <dbReference type="ARBA" id="ARBA00022697"/>
    </source>
</evidence>
<dbReference type="SUPFAM" id="SSF51735">
    <property type="entry name" value="NAD(P)-binding Rossmann-fold domains"/>
    <property type="match status" value="1"/>
</dbReference>
<dbReference type="InterPro" id="IPR042098">
    <property type="entry name" value="TauD-like_sf"/>
</dbReference>
<feature type="region of interest" description="Disordered" evidence="13">
    <location>
        <begin position="735"/>
        <end position="759"/>
    </location>
</feature>
<dbReference type="CDD" id="cd02315">
    <property type="entry name" value="ScASADH_like_N"/>
    <property type="match status" value="1"/>
</dbReference>
<proteinExistence type="inferred from homology"/>
<dbReference type="Gene3D" id="3.60.130.10">
    <property type="entry name" value="Clavaminate synthase-like"/>
    <property type="match status" value="1"/>
</dbReference>
<evidence type="ECO:0000313" key="15">
    <source>
        <dbReference type="EMBL" id="OKL63409.1"/>
    </source>
</evidence>
<dbReference type="GO" id="GO:0050661">
    <property type="term" value="F:NADP binding"/>
    <property type="evidence" value="ECO:0007669"/>
    <property type="project" value="InterPro"/>
</dbReference>
<keyword evidence="6" id="KW-0791">Threonine biosynthesis</keyword>
<dbReference type="CDD" id="cd18130">
    <property type="entry name" value="ASADH_C_arch_fung_like"/>
    <property type="match status" value="1"/>
</dbReference>
<dbReference type="GeneID" id="31001527"/>
<keyword evidence="9" id="KW-0486">Methionine biosynthesis</keyword>
<dbReference type="Pfam" id="PF01118">
    <property type="entry name" value="Semialdhyde_dh"/>
    <property type="match status" value="1"/>
</dbReference>
<sequence>MPATVANPHLLSRPKKDDGSPLYPEFMPHYDPLEKVEDIGEFEHYDPGHRADPTFPNLLKDVTKMFDLSPHVGTEIHGVQLSKLNSAGLDELALLAAKRGALVFRDQDFGDLGFEEQKKIVRHFGPLHIHGWAPHPAAGSEEHMIIYDHKDDLRVRQSWAGRSPVQWHTDQSPEKQPPGTTFIGMLESPSTAGGDTLVSSSVRAYSSLSPRFRKRLEGLTAIHSNNDGVTQEMKHGQKAVMRRGVLEAEHPVVIVHPVTKEKALYVNPVYTKRIVGFDQEESDCILRFLFDHIAKRQDFSCRVRYEAGTVLVWDQRVTNHSQTLDYPVGDRRHGFRLTPLANKPIPAKIEEDDGESVGASERSVGKKYTDAVRWKQSSPVPAEAANLVVRRCVPDEYPDCDIIFSGLNSDVAGDVEMAFLKANFAVFSNAKNYRLAPQVPLIVPIVNPGHIESIPAQRRHYQLDKGLLICNSNCAVIGLVIPAAALIQKFGPIEQVSMVTMQAVSGAGYPGVSCMDIFDNIVPYIPGEEAKIPAEARKILGSLTADQTAFIDQPLRVSVACNRVPVLDGHTVCVSLRFAKRPPPTVSEVRAALNEYTPEVQALGCPSAPKRAIIVLDEVDRPQPRLDRESERGFACSVGRIREDPSGIFDIQFVALSQNTVLGASGSSILSSHYADSGIAVIGVYISRLSTTGTGATDPAPSTFTYANHLSNLMIPVTVTAGSITQTTSGTASATSASASASATKTSQQSSASTKSSTGGSIPIMTSNVKLAVGGAALALAAAGMH</sequence>
<organism evidence="15 16">
    <name type="scientific">Talaromyces atroroseus</name>
    <dbReference type="NCBI Taxonomy" id="1441469"/>
    <lineage>
        <taxon>Eukaryota</taxon>
        <taxon>Fungi</taxon>
        <taxon>Dikarya</taxon>
        <taxon>Ascomycota</taxon>
        <taxon>Pezizomycotina</taxon>
        <taxon>Eurotiomycetes</taxon>
        <taxon>Eurotiomycetidae</taxon>
        <taxon>Eurotiales</taxon>
        <taxon>Trichocomaceae</taxon>
        <taxon>Talaromyces</taxon>
        <taxon>Talaromyces sect. Trachyspermi</taxon>
    </lineage>
</organism>
<dbReference type="GO" id="GO:0009089">
    <property type="term" value="P:lysine biosynthetic process via diaminopimelate"/>
    <property type="evidence" value="ECO:0007669"/>
    <property type="project" value="UniProtKB-UniPathway"/>
</dbReference>
<keyword evidence="5" id="KW-0028">Amino-acid biosynthesis</keyword>
<evidence type="ECO:0000256" key="2">
    <source>
        <dbReference type="ARBA" id="ARBA00005097"/>
    </source>
</evidence>
<dbReference type="GO" id="GO:0051287">
    <property type="term" value="F:NAD binding"/>
    <property type="evidence" value="ECO:0007669"/>
    <property type="project" value="InterPro"/>
</dbReference>
<dbReference type="Pfam" id="PF02668">
    <property type="entry name" value="TauD"/>
    <property type="match status" value="1"/>
</dbReference>
<dbReference type="SUPFAM" id="SSF55347">
    <property type="entry name" value="Glyceraldehyde-3-phosphate dehydrogenase-like, C-terminal domain"/>
    <property type="match status" value="1"/>
</dbReference>
<evidence type="ECO:0000256" key="5">
    <source>
        <dbReference type="ARBA" id="ARBA00022605"/>
    </source>
</evidence>
<keyword evidence="8" id="KW-0560">Oxidoreductase</keyword>
<dbReference type="Pfam" id="PF02774">
    <property type="entry name" value="Semialdhyde_dhC"/>
    <property type="match status" value="1"/>
</dbReference>
<evidence type="ECO:0000256" key="10">
    <source>
        <dbReference type="ARBA" id="ARBA00049864"/>
    </source>
</evidence>
<dbReference type="NCBIfam" id="TIGR00978">
    <property type="entry name" value="asd_EA"/>
    <property type="match status" value="1"/>
</dbReference>
<dbReference type="PROSITE" id="PS01103">
    <property type="entry name" value="ASD"/>
    <property type="match status" value="1"/>
</dbReference>
<dbReference type="GO" id="GO:0009086">
    <property type="term" value="P:methionine biosynthetic process"/>
    <property type="evidence" value="ECO:0007669"/>
    <property type="project" value="UniProtKB-KW"/>
</dbReference>
<dbReference type="SUPFAM" id="SSF51197">
    <property type="entry name" value="Clavaminate synthase-like"/>
    <property type="match status" value="1"/>
</dbReference>
<evidence type="ECO:0000256" key="3">
    <source>
        <dbReference type="ARBA" id="ARBA00010584"/>
    </source>
</evidence>
<dbReference type="PANTHER" id="PTHR46718:SF1">
    <property type="entry name" value="ASPARTATE-SEMIALDEHYDE DEHYDROGENASE"/>
    <property type="match status" value="1"/>
</dbReference>
<reference evidence="15 16" key="1">
    <citation type="submission" date="2015-06" db="EMBL/GenBank/DDBJ databases">
        <title>Talaromyces atroroseus IBT 11181 draft genome.</title>
        <authorList>
            <person name="Rasmussen K.B."/>
            <person name="Rasmussen S."/>
            <person name="Petersen B."/>
            <person name="Sicheritz-Ponten T."/>
            <person name="Mortensen U.H."/>
            <person name="Thrane U."/>
        </authorList>
    </citation>
    <scope>NUCLEOTIDE SEQUENCE [LARGE SCALE GENOMIC DNA]</scope>
    <source>
        <strain evidence="15 16">IBT 11181</strain>
    </source>
</reference>
<dbReference type="OrthoDB" id="10257314at2759"/>
<dbReference type="InterPro" id="IPR051823">
    <property type="entry name" value="ASADH-related"/>
</dbReference>
<dbReference type="InterPro" id="IPR003819">
    <property type="entry name" value="TauD/TfdA-like"/>
</dbReference>
<evidence type="ECO:0000256" key="9">
    <source>
        <dbReference type="ARBA" id="ARBA00023167"/>
    </source>
</evidence>
<dbReference type="InterPro" id="IPR012280">
    <property type="entry name" value="Semialdhyde_DH_dimer_dom"/>
</dbReference>
<evidence type="ECO:0000256" key="4">
    <source>
        <dbReference type="ARBA" id="ARBA00013120"/>
    </source>
</evidence>
<comment type="pathway">
    <text evidence="1">Amino-acid biosynthesis; L-methionine biosynthesis via de novo pathway; L-homoserine from L-aspartate: step 2/3.</text>
</comment>
<evidence type="ECO:0000256" key="12">
    <source>
        <dbReference type="ARBA" id="ARBA00050041"/>
    </source>
</evidence>
<dbReference type="AlphaFoldDB" id="A0A1Q5QCB7"/>
<evidence type="ECO:0000256" key="11">
    <source>
        <dbReference type="ARBA" id="ARBA00049950"/>
    </source>
</evidence>
<evidence type="ECO:0000256" key="8">
    <source>
        <dbReference type="ARBA" id="ARBA00023002"/>
    </source>
</evidence>
<dbReference type="STRING" id="1441469.A0A1Q5QCB7"/>
<evidence type="ECO:0000256" key="7">
    <source>
        <dbReference type="ARBA" id="ARBA00022857"/>
    </source>
</evidence>
<feature type="region of interest" description="Disordered" evidence="13">
    <location>
        <begin position="1"/>
        <end position="24"/>
    </location>
</feature>
<dbReference type="GO" id="GO:0009088">
    <property type="term" value="P:threonine biosynthetic process"/>
    <property type="evidence" value="ECO:0007669"/>
    <property type="project" value="UniProtKB-UniPathway"/>
</dbReference>
<dbReference type="FunFam" id="3.30.360.10:FF:000016">
    <property type="entry name" value="Probable aspartate-semialdehyde dehydrogenase"/>
    <property type="match status" value="1"/>
</dbReference>
<dbReference type="GO" id="GO:0046983">
    <property type="term" value="F:protein dimerization activity"/>
    <property type="evidence" value="ECO:0007669"/>
    <property type="project" value="InterPro"/>
</dbReference>
<keyword evidence="16" id="KW-1185">Reference proteome</keyword>
<evidence type="ECO:0000313" key="16">
    <source>
        <dbReference type="Proteomes" id="UP000214365"/>
    </source>
</evidence>
<evidence type="ECO:0000256" key="1">
    <source>
        <dbReference type="ARBA" id="ARBA00005021"/>
    </source>
</evidence>
<dbReference type="InterPro" id="IPR036291">
    <property type="entry name" value="NAD(P)-bd_dom_sf"/>
</dbReference>
<comment type="caution">
    <text evidence="15">The sequence shown here is derived from an EMBL/GenBank/DDBJ whole genome shotgun (WGS) entry which is preliminary data.</text>
</comment>
<name>A0A1Q5QCB7_TALAT</name>
<keyword evidence="7" id="KW-0521">NADP</keyword>
<dbReference type="EMBL" id="LFMY01000002">
    <property type="protein sequence ID" value="OKL63409.1"/>
    <property type="molecule type" value="Genomic_DNA"/>
</dbReference>
<comment type="function">
    <text evidence="11">Catalyzes the NADPH-dependent formation of L-aspartate 4-semialdehyde (L-ASA) by the reductive dephosphorylation of 4-phospho-L-aspartate. Mediates the second step in the biosynthesis of amino acids that derive from aspartate (the aspartate family of amino acids), including methioinine and threonine, the latter of which is a precursor to isoleucine.</text>
</comment>